<dbReference type="EMBL" id="VCGU01000005">
    <property type="protein sequence ID" value="TRY75394.1"/>
    <property type="molecule type" value="Genomic_DNA"/>
</dbReference>
<sequence length="193" mass="21564">MAGIHIIHYGSTNRTGSIALAATYQSDLDWEILQTGHDLFVEQALKALPIDLRMENYLSSYLQKFITTGQFAIFVDGTIWQDGTTITTSFEDPGSQCEDSRTTNDSCRLAKEVTEFVKDISNARSDPLVGIEVFRITFFRAPPAFGTRLCSTFNSTTTNCYSRNWKPRNTSVSLDLRGWSGFIVLNIGVVLAR</sequence>
<name>A0A553PCJ1_TIGCA</name>
<protein>
    <submittedName>
        <fullName evidence="1">Uncharacterized protein</fullName>
    </submittedName>
</protein>
<reference evidence="1 2" key="1">
    <citation type="journal article" date="2018" name="Nat. Ecol. Evol.">
        <title>Genomic signatures of mitonuclear coevolution across populations of Tigriopus californicus.</title>
        <authorList>
            <person name="Barreto F.S."/>
            <person name="Watson E.T."/>
            <person name="Lima T.G."/>
            <person name="Willett C.S."/>
            <person name="Edmands S."/>
            <person name="Li W."/>
            <person name="Burton R.S."/>
        </authorList>
    </citation>
    <scope>NUCLEOTIDE SEQUENCE [LARGE SCALE GENOMIC DNA]</scope>
    <source>
        <strain evidence="1 2">San Diego</strain>
    </source>
</reference>
<accession>A0A553PCJ1</accession>
<dbReference type="Proteomes" id="UP000318571">
    <property type="component" value="Chromosome 2"/>
</dbReference>
<evidence type="ECO:0000313" key="1">
    <source>
        <dbReference type="EMBL" id="TRY75394.1"/>
    </source>
</evidence>
<proteinExistence type="predicted"/>
<gene>
    <name evidence="1" type="ORF">TCAL_15622</name>
</gene>
<keyword evidence="2" id="KW-1185">Reference proteome</keyword>
<organism evidence="1 2">
    <name type="scientific">Tigriopus californicus</name>
    <name type="common">Marine copepod</name>
    <dbReference type="NCBI Taxonomy" id="6832"/>
    <lineage>
        <taxon>Eukaryota</taxon>
        <taxon>Metazoa</taxon>
        <taxon>Ecdysozoa</taxon>
        <taxon>Arthropoda</taxon>
        <taxon>Crustacea</taxon>
        <taxon>Multicrustacea</taxon>
        <taxon>Hexanauplia</taxon>
        <taxon>Copepoda</taxon>
        <taxon>Harpacticoida</taxon>
        <taxon>Harpacticidae</taxon>
        <taxon>Tigriopus</taxon>
    </lineage>
</organism>
<dbReference type="AlphaFoldDB" id="A0A553PCJ1"/>
<comment type="caution">
    <text evidence="1">The sequence shown here is derived from an EMBL/GenBank/DDBJ whole genome shotgun (WGS) entry which is preliminary data.</text>
</comment>
<evidence type="ECO:0000313" key="2">
    <source>
        <dbReference type="Proteomes" id="UP000318571"/>
    </source>
</evidence>